<gene>
    <name evidence="3" type="ORF">WIS52_19680</name>
</gene>
<proteinExistence type="predicted"/>
<dbReference type="Pfam" id="PF02627">
    <property type="entry name" value="CMD"/>
    <property type="match status" value="2"/>
</dbReference>
<dbReference type="PANTHER" id="PTHR33930">
    <property type="entry name" value="ALKYL HYDROPEROXIDE REDUCTASE AHPD"/>
    <property type="match status" value="1"/>
</dbReference>
<evidence type="ECO:0000313" key="3">
    <source>
        <dbReference type="EMBL" id="MEQ3552699.1"/>
    </source>
</evidence>
<feature type="region of interest" description="Disordered" evidence="1">
    <location>
        <begin position="134"/>
        <end position="167"/>
    </location>
</feature>
<dbReference type="Gene3D" id="1.20.1290.10">
    <property type="entry name" value="AhpD-like"/>
    <property type="match status" value="2"/>
</dbReference>
<name>A0ABV1KED9_9PSEU</name>
<dbReference type="InterPro" id="IPR003779">
    <property type="entry name" value="CMD-like"/>
</dbReference>
<organism evidence="3 4">
    <name type="scientific">Pseudonocardia nematodicida</name>
    <dbReference type="NCBI Taxonomy" id="1206997"/>
    <lineage>
        <taxon>Bacteria</taxon>
        <taxon>Bacillati</taxon>
        <taxon>Actinomycetota</taxon>
        <taxon>Actinomycetes</taxon>
        <taxon>Pseudonocardiales</taxon>
        <taxon>Pseudonocardiaceae</taxon>
        <taxon>Pseudonocardia</taxon>
    </lineage>
</organism>
<evidence type="ECO:0000313" key="4">
    <source>
        <dbReference type="Proteomes" id="UP001494902"/>
    </source>
</evidence>
<feature type="domain" description="Carboxymuconolactone decarboxylase-like" evidence="2">
    <location>
        <begin position="44"/>
        <end position="130"/>
    </location>
</feature>
<accession>A0ABV1KED9</accession>
<dbReference type="SUPFAM" id="SSF69118">
    <property type="entry name" value="AhpD-like"/>
    <property type="match status" value="2"/>
</dbReference>
<evidence type="ECO:0000259" key="2">
    <source>
        <dbReference type="Pfam" id="PF02627"/>
    </source>
</evidence>
<keyword evidence="4" id="KW-1185">Reference proteome</keyword>
<evidence type="ECO:0000256" key="1">
    <source>
        <dbReference type="SAM" id="MobiDB-lite"/>
    </source>
</evidence>
<protein>
    <submittedName>
        <fullName evidence="3">Carboxymuconolactone decarboxylase family protein</fullName>
    </submittedName>
</protein>
<dbReference type="Proteomes" id="UP001494902">
    <property type="component" value="Unassembled WGS sequence"/>
</dbReference>
<dbReference type="InterPro" id="IPR029032">
    <property type="entry name" value="AhpD-like"/>
</dbReference>
<sequence>MTSRSDTAAAPTDRPDRRTEVREAFLRERGFWAPVFDTILDSDPEFMAAYLDFSAAPWRRGVLEPKVKEFVYIAADAAVQHLHAVGTRNHMRSALAHGATVEEICSVLQITSLLGLQSLHMGVDALRTALAPATPDADTAHGAAPDPDAARPDRAGPGTGSPDGWPDRLAAFDPAGADAARAWRDRVLAASPLEPKVVEFVGIAVNASTCHLNEAATAAHIRAALDAGANSAEIVEVLELVAVLGIHTATMAMPLLQELSEAART</sequence>
<feature type="compositionally biased region" description="Low complexity" evidence="1">
    <location>
        <begin position="134"/>
        <end position="147"/>
    </location>
</feature>
<reference evidence="3 4" key="1">
    <citation type="submission" date="2024-03" db="EMBL/GenBank/DDBJ databases">
        <title>Draft genome sequence of Pseudonocardia nematodicida JCM 31783.</title>
        <authorList>
            <person name="Butdee W."/>
            <person name="Duangmal K."/>
        </authorList>
    </citation>
    <scope>NUCLEOTIDE SEQUENCE [LARGE SCALE GENOMIC DNA]</scope>
    <source>
        <strain evidence="3 4">JCM 31783</strain>
    </source>
</reference>
<dbReference type="RefSeq" id="WP_349299770.1">
    <property type="nucleotide sequence ID" value="NZ_JBEDNQ010000008.1"/>
</dbReference>
<dbReference type="EMBL" id="JBEDNQ010000008">
    <property type="protein sequence ID" value="MEQ3552699.1"/>
    <property type="molecule type" value="Genomic_DNA"/>
</dbReference>
<dbReference type="PANTHER" id="PTHR33930:SF2">
    <property type="entry name" value="BLR3452 PROTEIN"/>
    <property type="match status" value="1"/>
</dbReference>
<comment type="caution">
    <text evidence="3">The sequence shown here is derived from an EMBL/GenBank/DDBJ whole genome shotgun (WGS) entry which is preliminary data.</text>
</comment>
<feature type="domain" description="Carboxymuconolactone decarboxylase-like" evidence="2">
    <location>
        <begin position="177"/>
        <end position="245"/>
    </location>
</feature>